<feature type="signal peptide" evidence="1">
    <location>
        <begin position="1"/>
        <end position="30"/>
    </location>
</feature>
<dbReference type="Proteomes" id="UP001185927">
    <property type="component" value="Unassembled WGS sequence"/>
</dbReference>
<keyword evidence="1" id="KW-0732">Signal</keyword>
<keyword evidence="3" id="KW-1185">Reference proteome</keyword>
<sequence length="282" mass="29400">MILNTTLRAAVVTAALVLGSATLIAPAVGAAPAASACVPLATPEFDGTLAALTDPTGIDTFEQARDRIAALRGELTHSDDYRGTFPLAFDEILSLVGPSIDSGVYDDPVWAGDLAVEVVRLYLTDLHKFVNGGTPSPHWAAALALTEDCDRSPGRVVTGAIFAHLIIDFPKALVNIGTTADNTKDFYTFGGALVDATPGIVSGFEKTYGTDLAGLFTGWFVGDIFGDELATTLMFQSVRTVALVNSFGLQNPATHDATVGEMNLLLGTANLALDGLEVTGLI</sequence>
<dbReference type="InterPro" id="IPR046037">
    <property type="entry name" value="DUF5995"/>
</dbReference>
<dbReference type="RefSeq" id="WP_317543800.1">
    <property type="nucleotide sequence ID" value="NZ_JAWLKB010000010.1"/>
</dbReference>
<name>A0ABU4BYK8_RHOGO</name>
<reference evidence="2 3" key="1">
    <citation type="submission" date="2023-10" db="EMBL/GenBank/DDBJ databases">
        <title>Development of a sustainable strategy for remediation of hydrocarbon-contaminated territories based on the waste exchange concept.</title>
        <authorList>
            <person name="Krivoruchko A."/>
        </authorList>
    </citation>
    <scope>NUCLEOTIDE SEQUENCE [LARGE SCALE GENOMIC DNA]</scope>
    <source>
        <strain evidence="2 3">IEGM 1203</strain>
    </source>
</reference>
<protein>
    <submittedName>
        <fullName evidence="2">DUF5995 family protein</fullName>
    </submittedName>
</protein>
<organism evidence="2 3">
    <name type="scientific">Rhodococcus globerulus</name>
    <dbReference type="NCBI Taxonomy" id="33008"/>
    <lineage>
        <taxon>Bacteria</taxon>
        <taxon>Bacillati</taxon>
        <taxon>Actinomycetota</taxon>
        <taxon>Actinomycetes</taxon>
        <taxon>Mycobacteriales</taxon>
        <taxon>Nocardiaceae</taxon>
        <taxon>Rhodococcus</taxon>
    </lineage>
</organism>
<dbReference type="EMBL" id="JAWLKB010000010">
    <property type="protein sequence ID" value="MDV6269323.1"/>
    <property type="molecule type" value="Genomic_DNA"/>
</dbReference>
<dbReference type="Pfam" id="PF19458">
    <property type="entry name" value="DUF5995"/>
    <property type="match status" value="1"/>
</dbReference>
<feature type="chain" id="PRO_5045175267" evidence="1">
    <location>
        <begin position="31"/>
        <end position="282"/>
    </location>
</feature>
<gene>
    <name evidence="2" type="ORF">R3Q16_22155</name>
</gene>
<accession>A0ABU4BYK8</accession>
<evidence type="ECO:0000256" key="1">
    <source>
        <dbReference type="SAM" id="SignalP"/>
    </source>
</evidence>
<proteinExistence type="predicted"/>
<evidence type="ECO:0000313" key="3">
    <source>
        <dbReference type="Proteomes" id="UP001185927"/>
    </source>
</evidence>
<evidence type="ECO:0000313" key="2">
    <source>
        <dbReference type="EMBL" id="MDV6269323.1"/>
    </source>
</evidence>
<comment type="caution">
    <text evidence="2">The sequence shown here is derived from an EMBL/GenBank/DDBJ whole genome shotgun (WGS) entry which is preliminary data.</text>
</comment>